<evidence type="ECO:0000313" key="4">
    <source>
        <dbReference type="EMBL" id="KNE54241.1"/>
    </source>
</evidence>
<reference evidence="5" key="2">
    <citation type="submission" date="2009-11" db="EMBL/GenBank/DDBJ databases">
        <title>The Genome Sequence of Allomyces macrogynus strain ATCC 38327.</title>
        <authorList>
            <consortium name="The Broad Institute Genome Sequencing Platform"/>
            <person name="Russ C."/>
            <person name="Cuomo C."/>
            <person name="Shea T."/>
            <person name="Young S.K."/>
            <person name="Zeng Q."/>
            <person name="Koehrsen M."/>
            <person name="Haas B."/>
            <person name="Borodovsky M."/>
            <person name="Guigo R."/>
            <person name="Alvarado L."/>
            <person name="Berlin A."/>
            <person name="Borenstein D."/>
            <person name="Chen Z."/>
            <person name="Engels R."/>
            <person name="Freedman E."/>
            <person name="Gellesch M."/>
            <person name="Goldberg J."/>
            <person name="Griggs A."/>
            <person name="Gujja S."/>
            <person name="Heiman D."/>
            <person name="Hepburn T."/>
            <person name="Howarth C."/>
            <person name="Jen D."/>
            <person name="Larson L."/>
            <person name="Lewis B."/>
            <person name="Mehta T."/>
            <person name="Park D."/>
            <person name="Pearson M."/>
            <person name="Roberts A."/>
            <person name="Saif S."/>
            <person name="Shenoy N."/>
            <person name="Sisk P."/>
            <person name="Stolte C."/>
            <person name="Sykes S."/>
            <person name="Walk T."/>
            <person name="White J."/>
            <person name="Yandava C."/>
            <person name="Burger G."/>
            <person name="Gray M.W."/>
            <person name="Holland P.W.H."/>
            <person name="King N."/>
            <person name="Lang F.B.F."/>
            <person name="Roger A.J."/>
            <person name="Ruiz-Trillo I."/>
            <person name="Lander E."/>
            <person name="Nusbaum C."/>
        </authorList>
    </citation>
    <scope>NUCLEOTIDE SEQUENCE [LARGE SCALE GENOMIC DNA]</scope>
    <source>
        <strain evidence="5">ATCC 38327</strain>
    </source>
</reference>
<dbReference type="EMBL" id="GG745328">
    <property type="protein sequence ID" value="KNE54241.1"/>
    <property type="molecule type" value="Genomic_DNA"/>
</dbReference>
<dbReference type="CDD" id="cd12246">
    <property type="entry name" value="RRM1_U1A_like"/>
    <property type="match status" value="1"/>
</dbReference>
<keyword evidence="5" id="KW-1185">Reference proteome</keyword>
<reference evidence="4 5" key="1">
    <citation type="submission" date="2009-11" db="EMBL/GenBank/DDBJ databases">
        <title>Annotation of Allomyces macrogynus ATCC 38327.</title>
        <authorList>
            <consortium name="The Broad Institute Genome Sequencing Platform"/>
            <person name="Russ C."/>
            <person name="Cuomo C."/>
            <person name="Burger G."/>
            <person name="Gray M.W."/>
            <person name="Holland P.W.H."/>
            <person name="King N."/>
            <person name="Lang F.B.F."/>
            <person name="Roger A.J."/>
            <person name="Ruiz-Trillo I."/>
            <person name="Young S.K."/>
            <person name="Zeng Q."/>
            <person name="Gargeya S."/>
            <person name="Fitzgerald M."/>
            <person name="Haas B."/>
            <person name="Abouelleil A."/>
            <person name="Alvarado L."/>
            <person name="Arachchi H.M."/>
            <person name="Berlin A."/>
            <person name="Chapman S.B."/>
            <person name="Gearin G."/>
            <person name="Goldberg J."/>
            <person name="Griggs A."/>
            <person name="Gujja S."/>
            <person name="Hansen M."/>
            <person name="Heiman D."/>
            <person name="Howarth C."/>
            <person name="Larimer J."/>
            <person name="Lui A."/>
            <person name="MacDonald P.J.P."/>
            <person name="McCowen C."/>
            <person name="Montmayeur A."/>
            <person name="Murphy C."/>
            <person name="Neiman D."/>
            <person name="Pearson M."/>
            <person name="Priest M."/>
            <person name="Roberts A."/>
            <person name="Saif S."/>
            <person name="Shea T."/>
            <person name="Sisk P."/>
            <person name="Stolte C."/>
            <person name="Sykes S."/>
            <person name="Wortman J."/>
            <person name="Nusbaum C."/>
            <person name="Birren B."/>
        </authorList>
    </citation>
    <scope>NUCLEOTIDE SEQUENCE [LARGE SCALE GENOMIC DNA]</scope>
    <source>
        <strain evidence="4 5">ATCC 38327</strain>
    </source>
</reference>
<dbReference type="OrthoDB" id="277802at2759"/>
<dbReference type="Proteomes" id="UP000054350">
    <property type="component" value="Unassembled WGS sequence"/>
</dbReference>
<dbReference type="PANTHER" id="PTHR48034">
    <property type="entry name" value="TRANSFORMER-2 SEX-DETERMINING PROTEIN-RELATED"/>
    <property type="match status" value="1"/>
</dbReference>
<dbReference type="InterPro" id="IPR000504">
    <property type="entry name" value="RRM_dom"/>
</dbReference>
<dbReference type="VEuPathDB" id="FungiDB:AMAG_00231"/>
<dbReference type="PROSITE" id="PS50102">
    <property type="entry name" value="RRM"/>
    <property type="match status" value="1"/>
</dbReference>
<dbReference type="OMA" id="MRIQYAX"/>
<evidence type="ECO:0000259" key="3">
    <source>
        <dbReference type="PROSITE" id="PS50102"/>
    </source>
</evidence>
<dbReference type="SUPFAM" id="SSF54928">
    <property type="entry name" value="RNA-binding domain, RBD"/>
    <property type="match status" value="1"/>
</dbReference>
<organism evidence="4 5">
    <name type="scientific">Allomyces macrogynus (strain ATCC 38327)</name>
    <name type="common">Allomyces javanicus var. macrogynus</name>
    <dbReference type="NCBI Taxonomy" id="578462"/>
    <lineage>
        <taxon>Eukaryota</taxon>
        <taxon>Fungi</taxon>
        <taxon>Fungi incertae sedis</taxon>
        <taxon>Blastocladiomycota</taxon>
        <taxon>Blastocladiomycetes</taxon>
        <taxon>Blastocladiales</taxon>
        <taxon>Blastocladiaceae</taxon>
        <taxon>Allomyces</taxon>
    </lineage>
</organism>
<dbReference type="SMART" id="SM00360">
    <property type="entry name" value="RRM"/>
    <property type="match status" value="1"/>
</dbReference>
<dbReference type="FunFam" id="3.30.70.330:FF:000039">
    <property type="entry name" value="U1 small nuclear ribonucleoprotein A"/>
    <property type="match status" value="1"/>
</dbReference>
<dbReference type="AlphaFoldDB" id="A0A0L0RVX2"/>
<evidence type="ECO:0000256" key="2">
    <source>
        <dbReference type="SAM" id="MobiDB-lite"/>
    </source>
</evidence>
<feature type="domain" description="RRM" evidence="3">
    <location>
        <begin position="12"/>
        <end position="91"/>
    </location>
</feature>
<protein>
    <recommendedName>
        <fullName evidence="3">RRM domain-containing protein</fullName>
    </recommendedName>
</protein>
<dbReference type="InterPro" id="IPR035979">
    <property type="entry name" value="RBD_domain_sf"/>
</dbReference>
<evidence type="ECO:0000256" key="1">
    <source>
        <dbReference type="PROSITE-ProRule" id="PRU00176"/>
    </source>
</evidence>
<dbReference type="Pfam" id="PF00076">
    <property type="entry name" value="RRM_1"/>
    <property type="match status" value="1"/>
</dbReference>
<sequence>MATPADAATTAQTLYVKNLCTKVQKTELRQALYYYFSSYGAVADVVALKTPKMRGQAFIVFRDASDAAAALRDANGKLMFDKPMTVDHARTKSHATRKLEGTFVLETPASSTAQVPAPAPRPPGVAPANAPNAPTGPAAKRPHDTDGASDGDASGDEHARGSKRPRH</sequence>
<dbReference type="GO" id="GO:0003723">
    <property type="term" value="F:RNA binding"/>
    <property type="evidence" value="ECO:0007669"/>
    <property type="project" value="UniProtKB-UniRule"/>
</dbReference>
<name>A0A0L0RVX2_ALLM3</name>
<dbReference type="STRING" id="578462.A0A0L0RVX2"/>
<feature type="region of interest" description="Disordered" evidence="2">
    <location>
        <begin position="109"/>
        <end position="167"/>
    </location>
</feature>
<proteinExistence type="predicted"/>
<dbReference type="InterPro" id="IPR050441">
    <property type="entry name" value="RBM"/>
</dbReference>
<gene>
    <name evidence="4" type="ORF">AMAG_00231</name>
</gene>
<evidence type="ECO:0000313" key="5">
    <source>
        <dbReference type="Proteomes" id="UP000054350"/>
    </source>
</evidence>
<dbReference type="InterPro" id="IPR012677">
    <property type="entry name" value="Nucleotide-bd_a/b_plait_sf"/>
</dbReference>
<accession>A0A0L0RVX2</accession>
<dbReference type="Gene3D" id="3.30.70.330">
    <property type="match status" value="1"/>
</dbReference>
<dbReference type="eggNOG" id="KOG4206">
    <property type="taxonomic scope" value="Eukaryota"/>
</dbReference>
<keyword evidence="1" id="KW-0694">RNA-binding</keyword>
<feature type="compositionally biased region" description="Low complexity" evidence="2">
    <location>
        <begin position="126"/>
        <end position="139"/>
    </location>
</feature>